<reference evidence="4 5" key="1">
    <citation type="journal article" date="2013" name="PLoS Genet.">
        <title>Comparative genome structure, secondary metabolite, and effector coding capacity across Cochliobolus pathogens.</title>
        <authorList>
            <person name="Condon B.J."/>
            <person name="Leng Y."/>
            <person name="Wu D."/>
            <person name="Bushley K.E."/>
            <person name="Ohm R.A."/>
            <person name="Otillar R."/>
            <person name="Martin J."/>
            <person name="Schackwitz W."/>
            <person name="Grimwood J."/>
            <person name="MohdZainudin N."/>
            <person name="Xue C."/>
            <person name="Wang R."/>
            <person name="Manning V.A."/>
            <person name="Dhillon B."/>
            <person name="Tu Z.J."/>
            <person name="Steffenson B.J."/>
            <person name="Salamov A."/>
            <person name="Sun H."/>
            <person name="Lowry S."/>
            <person name="LaButti K."/>
            <person name="Han J."/>
            <person name="Copeland A."/>
            <person name="Lindquist E."/>
            <person name="Barry K."/>
            <person name="Schmutz J."/>
            <person name="Baker S.E."/>
            <person name="Ciuffetti L.M."/>
            <person name="Grigoriev I.V."/>
            <person name="Zhong S."/>
            <person name="Turgeon B.G."/>
        </authorList>
    </citation>
    <scope>NUCLEOTIDE SEQUENCE [LARGE SCALE GENOMIC DNA]</scope>
    <source>
        <strain evidence="4 5">26-R-13</strain>
    </source>
</reference>
<evidence type="ECO:0000313" key="4">
    <source>
        <dbReference type="EMBL" id="EUC39110.1"/>
    </source>
</evidence>
<accession>W6YMP5</accession>
<dbReference type="SUPFAM" id="SSF50978">
    <property type="entry name" value="WD40 repeat-like"/>
    <property type="match status" value="1"/>
</dbReference>
<evidence type="ECO:0000313" key="5">
    <source>
        <dbReference type="Proteomes" id="UP000053841"/>
    </source>
</evidence>
<dbReference type="InterPro" id="IPR019775">
    <property type="entry name" value="WD40_repeat_CS"/>
</dbReference>
<keyword evidence="1 3" id="KW-0853">WD repeat</keyword>
<sequence length="53" mass="5915">PTLSEEWSACLQTLKGYSRKVFLVAFSPDSTRLASASYDRTIKIWDTSIGTCL</sequence>
<dbReference type="PROSITE" id="PS50294">
    <property type="entry name" value="WD_REPEATS_REGION"/>
    <property type="match status" value="1"/>
</dbReference>
<dbReference type="Gene3D" id="2.130.10.10">
    <property type="entry name" value="YVTN repeat-like/Quinoprotein amine dehydrogenase"/>
    <property type="match status" value="1"/>
</dbReference>
<dbReference type="SMART" id="SM00320">
    <property type="entry name" value="WD40"/>
    <property type="match status" value="1"/>
</dbReference>
<dbReference type="EMBL" id="KI964538">
    <property type="protein sequence ID" value="EUC39110.1"/>
    <property type="molecule type" value="Genomic_DNA"/>
</dbReference>
<dbReference type="PROSITE" id="PS00678">
    <property type="entry name" value="WD_REPEATS_1"/>
    <property type="match status" value="1"/>
</dbReference>
<organism evidence="4 5">
    <name type="scientific">Cochliobolus carbonum (strain 26-R-13)</name>
    <name type="common">Maize leaf spot fungus</name>
    <name type="synonym">Bipolaris zeicola</name>
    <dbReference type="NCBI Taxonomy" id="930089"/>
    <lineage>
        <taxon>Eukaryota</taxon>
        <taxon>Fungi</taxon>
        <taxon>Dikarya</taxon>
        <taxon>Ascomycota</taxon>
        <taxon>Pezizomycotina</taxon>
        <taxon>Dothideomycetes</taxon>
        <taxon>Pleosporomycetidae</taxon>
        <taxon>Pleosporales</taxon>
        <taxon>Pleosporineae</taxon>
        <taxon>Pleosporaceae</taxon>
        <taxon>Bipolaris</taxon>
    </lineage>
</organism>
<feature type="non-terminal residue" evidence="4">
    <location>
        <position position="1"/>
    </location>
</feature>
<dbReference type="PROSITE" id="PS50082">
    <property type="entry name" value="WD_REPEATS_2"/>
    <property type="match status" value="1"/>
</dbReference>
<evidence type="ECO:0000256" key="1">
    <source>
        <dbReference type="ARBA" id="ARBA00022574"/>
    </source>
</evidence>
<dbReference type="AlphaFoldDB" id="W6YMP5"/>
<dbReference type="InterPro" id="IPR036322">
    <property type="entry name" value="WD40_repeat_dom_sf"/>
</dbReference>
<feature type="repeat" description="WD" evidence="3">
    <location>
        <begin position="14"/>
        <end position="53"/>
    </location>
</feature>
<dbReference type="Proteomes" id="UP000053841">
    <property type="component" value="Unassembled WGS sequence"/>
</dbReference>
<dbReference type="KEGG" id="bze:COCCADRAFT_81209"/>
<dbReference type="InterPro" id="IPR015943">
    <property type="entry name" value="WD40/YVTN_repeat-like_dom_sf"/>
</dbReference>
<keyword evidence="2" id="KW-0677">Repeat</keyword>
<name>W6YMP5_COCC2</name>
<gene>
    <name evidence="4" type="ORF">COCCADRAFT_81209</name>
</gene>
<dbReference type="GeneID" id="19151126"/>
<dbReference type="RefSeq" id="XP_007706575.1">
    <property type="nucleotide sequence ID" value="XM_007708385.1"/>
</dbReference>
<dbReference type="OrthoDB" id="538223at2759"/>
<dbReference type="HOGENOM" id="CLU_3074112_0_0_1"/>
<dbReference type="Pfam" id="PF00400">
    <property type="entry name" value="WD40"/>
    <property type="match status" value="1"/>
</dbReference>
<evidence type="ECO:0000256" key="3">
    <source>
        <dbReference type="PROSITE-ProRule" id="PRU00221"/>
    </source>
</evidence>
<dbReference type="STRING" id="930089.W6YMP5"/>
<dbReference type="InterPro" id="IPR001680">
    <property type="entry name" value="WD40_rpt"/>
</dbReference>
<evidence type="ECO:0000256" key="2">
    <source>
        <dbReference type="ARBA" id="ARBA00022737"/>
    </source>
</evidence>
<proteinExistence type="predicted"/>
<keyword evidence="5" id="KW-1185">Reference proteome</keyword>
<protein>
    <submittedName>
        <fullName evidence="4">Uncharacterized protein</fullName>
    </submittedName>
</protein>